<evidence type="ECO:0000313" key="3">
    <source>
        <dbReference type="Proteomes" id="UP000008837"/>
    </source>
</evidence>
<proteinExistence type="predicted"/>
<dbReference type="OrthoDB" id="19482at2759"/>
<dbReference type="AlphaFoldDB" id="A8PSL0"/>
<feature type="domain" description="Vps52 coiled-coil" evidence="1">
    <location>
        <begin position="51"/>
        <end position="223"/>
    </location>
</feature>
<dbReference type="GO" id="GO:0005829">
    <property type="term" value="C:cytosol"/>
    <property type="evidence" value="ECO:0007669"/>
    <property type="project" value="GOC"/>
</dbReference>
<dbReference type="Proteomes" id="UP000008837">
    <property type="component" value="Unassembled WGS sequence"/>
</dbReference>
<dbReference type="InParanoid" id="A8PSL0"/>
<gene>
    <name evidence="2" type="ORF">MGL_0276</name>
</gene>
<name>A8PSL0_MALGO</name>
<dbReference type="InterPro" id="IPR007258">
    <property type="entry name" value="Vps52"/>
</dbReference>
<dbReference type="STRING" id="425265.A8PSL0"/>
<dbReference type="RefSeq" id="XP_001732501.1">
    <property type="nucleotide sequence ID" value="XM_001732449.1"/>
</dbReference>
<dbReference type="GO" id="GO:0000938">
    <property type="term" value="C:GARP complex"/>
    <property type="evidence" value="ECO:0007669"/>
    <property type="project" value="TreeGrafter"/>
</dbReference>
<organism evidence="2 3">
    <name type="scientific">Malassezia globosa (strain ATCC MYA-4612 / CBS 7966)</name>
    <name type="common">Dandruff-associated fungus</name>
    <dbReference type="NCBI Taxonomy" id="425265"/>
    <lineage>
        <taxon>Eukaryota</taxon>
        <taxon>Fungi</taxon>
        <taxon>Dikarya</taxon>
        <taxon>Basidiomycota</taxon>
        <taxon>Ustilaginomycotina</taxon>
        <taxon>Malasseziomycetes</taxon>
        <taxon>Malasseziales</taxon>
        <taxon>Malasseziaceae</taxon>
        <taxon>Malassezia</taxon>
    </lineage>
</organism>
<comment type="caution">
    <text evidence="2">The sequence shown here is derived from an EMBL/GenBank/DDBJ whole genome shotgun (WGS) entry which is preliminary data.</text>
</comment>
<dbReference type="GO" id="GO:0032456">
    <property type="term" value="P:endocytic recycling"/>
    <property type="evidence" value="ECO:0007669"/>
    <property type="project" value="TreeGrafter"/>
</dbReference>
<keyword evidence="3" id="KW-1185">Reference proteome</keyword>
<dbReference type="GO" id="GO:0019905">
    <property type="term" value="F:syntaxin binding"/>
    <property type="evidence" value="ECO:0007669"/>
    <property type="project" value="TreeGrafter"/>
</dbReference>
<evidence type="ECO:0000259" key="1">
    <source>
        <dbReference type="Pfam" id="PF04129"/>
    </source>
</evidence>
<dbReference type="PANTHER" id="PTHR14190">
    <property type="entry name" value="SUPPRESSOR OF ACTIN MUTATIONS 2/VACUOLAR PROTEIN SORTING 52"/>
    <property type="match status" value="1"/>
</dbReference>
<reference evidence="2 3" key="1">
    <citation type="journal article" date="2007" name="Proc. Natl. Acad. Sci. U.S.A.">
        <title>Dandruff-associated Malassezia genomes reveal convergent and divergent virulence traits shared with plant and human fungal pathogens.</title>
        <authorList>
            <person name="Xu J."/>
            <person name="Saunders C.W."/>
            <person name="Hu P."/>
            <person name="Grant R.A."/>
            <person name="Boekhout T."/>
            <person name="Kuramae E.E."/>
            <person name="Kronstad J.W."/>
            <person name="Deangelis Y.M."/>
            <person name="Reeder N.L."/>
            <person name="Johnstone K.R."/>
            <person name="Leland M."/>
            <person name="Fieno A.M."/>
            <person name="Begley W.M."/>
            <person name="Sun Y."/>
            <person name="Lacey M.P."/>
            <person name="Chaudhary T."/>
            <person name="Keough T."/>
            <person name="Chu L."/>
            <person name="Sears R."/>
            <person name="Yuan B."/>
            <person name="Dawson T.L.Jr."/>
        </authorList>
    </citation>
    <scope>NUCLEOTIDE SEQUENCE [LARGE SCALE GENOMIC DNA]</scope>
    <source>
        <strain evidence="3">ATCC MYA-4612 / CBS 7966</strain>
    </source>
</reference>
<dbReference type="GO" id="GO:0042147">
    <property type="term" value="P:retrograde transport, endosome to Golgi"/>
    <property type="evidence" value="ECO:0007669"/>
    <property type="project" value="TreeGrafter"/>
</dbReference>
<dbReference type="PANTHER" id="PTHR14190:SF7">
    <property type="entry name" value="VACUOLAR PROTEIN SORTING-ASSOCIATED PROTEIN 52 HOMOLOG"/>
    <property type="match status" value="1"/>
</dbReference>
<dbReference type="FunCoup" id="A8PSL0">
    <property type="interactions" value="400"/>
</dbReference>
<dbReference type="InterPro" id="IPR048319">
    <property type="entry name" value="Vps52_CC"/>
</dbReference>
<dbReference type="EMBL" id="AAYY01000001">
    <property type="protein sequence ID" value="EDP45287.1"/>
    <property type="molecule type" value="Genomic_DNA"/>
</dbReference>
<protein>
    <recommendedName>
        <fullName evidence="1">Vps52 coiled-coil domain-containing protein</fullName>
    </recommendedName>
</protein>
<dbReference type="VEuPathDB" id="FungiDB:MGL_0276"/>
<dbReference type="GeneID" id="5856807"/>
<dbReference type="KEGG" id="mgl:MGL_0276"/>
<dbReference type="OMA" id="PIRTSMT"/>
<sequence>METTAALAPALAEATRTSGKGIAETCSDAIQRMDHGQDAVMQARMPELYALAEQVTSSRASLAKIRTDIERFHTQLHTASEHIGKLQDRSNTLNEHLSEQETNASTLTKWIEGAVIAPSTVRLLRDTNVDDNFHGWVKAVHMIEHTLRTLNEYEATQDSTATPGSARAQARDVAEQCKNLAIGKIYPYLVRLFEPIRTSVTTTLPILQSSVLLPHNQPLYQFLAMHAPRVAIEVQLAYINAARLYYETAFRRYVRELRRILQRWIEPASLVASAHKHPDAQYAAERQQYARPLTDVAAVLACQSEDVNFRASPEHLFHTLALVFLDTACTEYAFLARFFAGTEMRHDVYDASGVPTYNLLSLSPEEERLHESIVTRESWLQVMEPAISYFSEFHDAVLMMPSAPVLQHLTISNLTQSLLRVAQSRRCLIPELESVLMRHVLETWPLVAKGLDAEVDALKAVAVGARLSAAPRSSGAAGFFDRWSTLAMTTDLSRINASDALHKWSP</sequence>
<evidence type="ECO:0000313" key="2">
    <source>
        <dbReference type="EMBL" id="EDP45287.1"/>
    </source>
</evidence>
<dbReference type="Pfam" id="PF04129">
    <property type="entry name" value="Vps52_CC"/>
    <property type="match status" value="1"/>
</dbReference>
<dbReference type="GO" id="GO:0006896">
    <property type="term" value="P:Golgi to vacuole transport"/>
    <property type="evidence" value="ECO:0007669"/>
    <property type="project" value="TreeGrafter"/>
</dbReference>
<accession>A8PSL0</accession>